<evidence type="ECO:0000313" key="1">
    <source>
        <dbReference type="EMBL" id="QDT71691.1"/>
    </source>
</evidence>
<accession>A0A517TTI6</accession>
<keyword evidence="2" id="KW-1185">Reference proteome</keyword>
<proteinExistence type="predicted"/>
<reference evidence="1 2" key="1">
    <citation type="submission" date="2019-02" db="EMBL/GenBank/DDBJ databases">
        <title>Deep-cultivation of Planctomycetes and their phenomic and genomic characterization uncovers novel biology.</title>
        <authorList>
            <person name="Wiegand S."/>
            <person name="Jogler M."/>
            <person name="Boedeker C."/>
            <person name="Pinto D."/>
            <person name="Vollmers J."/>
            <person name="Rivas-Marin E."/>
            <person name="Kohn T."/>
            <person name="Peeters S.H."/>
            <person name="Heuer A."/>
            <person name="Rast P."/>
            <person name="Oberbeckmann S."/>
            <person name="Bunk B."/>
            <person name="Jeske O."/>
            <person name="Meyerdierks A."/>
            <person name="Storesund J.E."/>
            <person name="Kallscheuer N."/>
            <person name="Luecker S."/>
            <person name="Lage O.M."/>
            <person name="Pohl T."/>
            <person name="Merkel B.J."/>
            <person name="Hornburger P."/>
            <person name="Mueller R.-W."/>
            <person name="Bruemmer F."/>
            <person name="Labrenz M."/>
            <person name="Spormann A.M."/>
            <person name="Op den Camp H."/>
            <person name="Overmann J."/>
            <person name="Amann R."/>
            <person name="Jetten M.S.M."/>
            <person name="Mascher T."/>
            <person name="Medema M.H."/>
            <person name="Devos D.P."/>
            <person name="Kaster A.-K."/>
            <person name="Ovreas L."/>
            <person name="Rohde M."/>
            <person name="Galperin M.Y."/>
            <person name="Jogler C."/>
        </authorList>
    </citation>
    <scope>NUCLEOTIDE SEQUENCE [LARGE SCALE GENOMIC DNA]</scope>
    <source>
        <strain evidence="1 2">I41</strain>
    </source>
</reference>
<dbReference type="AlphaFoldDB" id="A0A517TTI6"/>
<sequence>MHTRAWLVSSQFGAQDIELAGLSTEGTVTLGKALAAIEADPRKRLAAITLADLRAAKAA</sequence>
<dbReference type="KEGG" id="llh:I41_08510"/>
<dbReference type="RefSeq" id="WP_145431159.1">
    <property type="nucleotide sequence ID" value="NZ_CP036339.1"/>
</dbReference>
<dbReference type="EMBL" id="CP036339">
    <property type="protein sequence ID" value="QDT71691.1"/>
    <property type="molecule type" value="Genomic_DNA"/>
</dbReference>
<organism evidence="1 2">
    <name type="scientific">Lacipirellula limnantheis</name>
    <dbReference type="NCBI Taxonomy" id="2528024"/>
    <lineage>
        <taxon>Bacteria</taxon>
        <taxon>Pseudomonadati</taxon>
        <taxon>Planctomycetota</taxon>
        <taxon>Planctomycetia</taxon>
        <taxon>Pirellulales</taxon>
        <taxon>Lacipirellulaceae</taxon>
        <taxon>Lacipirellula</taxon>
    </lineage>
</organism>
<dbReference type="Proteomes" id="UP000317909">
    <property type="component" value="Chromosome"/>
</dbReference>
<name>A0A517TTI6_9BACT</name>
<protein>
    <submittedName>
        <fullName evidence="1">Uncharacterized protein</fullName>
    </submittedName>
</protein>
<gene>
    <name evidence="1" type="ORF">I41_08510</name>
</gene>
<evidence type="ECO:0000313" key="2">
    <source>
        <dbReference type="Proteomes" id="UP000317909"/>
    </source>
</evidence>